<keyword evidence="4 9" id="KW-0645">Protease</keyword>
<dbReference type="InterPro" id="IPR015500">
    <property type="entry name" value="Peptidase_S8_subtilisin-rel"/>
</dbReference>
<sequence>MADWKHILLCTSIILAMYKFMLCVAHEERKLHVVYMGSLPNGDYAPASQHSSMLRQVMGNDFAEHSLIRSYNRSFNGFAAKLTDQEVHDLARMDEVVSVFESKTLKLHTTRSWDFMGFQDKRRRSPGESDIIIGVIDTGIWPESDSFSDYGFSPAPKTWKGECAGGNNFTCNKKIIGARKYIDDGGSSSSARDNVGHGSHIASIAAGNKVKDASFYGIAKGIAKGAVPSSRLAVYQVCVTERCVEADILKAFDDAIADGVDLITISLGRQEEVDFKLDVIAIGSFHAMEKGILTVQSCGNSGPSRGTITSVAPWLLSVAASIMDRRIIDKFSLGNGQTLSGRSINSFASSGKKIALLPGEHASLPYCNGSTCDCLDPKKVIGNILLCSSEDGVQMGYEYGAFGSIVINSDQHAGVVPYPASRIDEITYAHALSYANSTNNSQVEILKSEAMNDPNAPYIADFSSRGPNPLIPEILKPDISAPGVEILAAFSPNANPSGFPGDNRHVKYNIMTGTSMACPHVTGIAAYVKSFHPDWSPAAIKSSIMTTAIPMNGSQDLKNFAYGAGHVNPVKVIDPGLILDLSKDDYVNFLCDIGYDTATVRKISGDNSACSSSSGKSLLKDINYPSIVYQVQLIQPFMVNFTRTVTNVGIANSTYKASVTKISNINITIVPQVLSFKSLGEKQSFSVNVAGGKFSKPIVLSSSLVWTDEKHRVRIPIIVDVTQI</sequence>
<protein>
    <recommendedName>
        <fullName evidence="16">Cucumisin</fullName>
    </recommendedName>
</protein>
<dbReference type="OrthoDB" id="206201at2759"/>
<evidence type="ECO:0000259" key="13">
    <source>
        <dbReference type="Pfam" id="PF17766"/>
    </source>
</evidence>
<dbReference type="InterPro" id="IPR037045">
    <property type="entry name" value="S8pro/Inhibitor_I9_sf"/>
</dbReference>
<feature type="active site" description="Charge relay system" evidence="8 9">
    <location>
        <position position="137"/>
    </location>
</feature>
<evidence type="ECO:0000259" key="11">
    <source>
        <dbReference type="Pfam" id="PF00082"/>
    </source>
</evidence>
<evidence type="ECO:0000256" key="6">
    <source>
        <dbReference type="ARBA" id="ARBA00022801"/>
    </source>
</evidence>
<gene>
    <name evidence="14" type="ORF">Ahy_A05g022334</name>
</gene>
<dbReference type="FunFam" id="3.40.50.200:FF:000006">
    <property type="entry name" value="Subtilisin-like protease SBT1.5"/>
    <property type="match status" value="1"/>
</dbReference>
<dbReference type="InterPro" id="IPR022398">
    <property type="entry name" value="Peptidase_S8_His-AS"/>
</dbReference>
<evidence type="ECO:0008006" key="16">
    <source>
        <dbReference type="Google" id="ProtNLM"/>
    </source>
</evidence>
<dbReference type="Pfam" id="PF05922">
    <property type="entry name" value="Inhibitor_I9"/>
    <property type="match status" value="1"/>
</dbReference>
<name>A0A445D0D1_ARAHY</name>
<dbReference type="SUPFAM" id="SSF52743">
    <property type="entry name" value="Subtilisin-like"/>
    <property type="match status" value="1"/>
</dbReference>
<feature type="domain" description="Inhibitor I9" evidence="12">
    <location>
        <begin position="32"/>
        <end position="108"/>
    </location>
</feature>
<dbReference type="PROSITE" id="PS51892">
    <property type="entry name" value="SUBTILASE"/>
    <property type="match status" value="1"/>
</dbReference>
<feature type="domain" description="Subtilisin-like protease fibronectin type-III" evidence="13">
    <location>
        <begin position="621"/>
        <end position="719"/>
    </location>
</feature>
<feature type="active site" description="Charge relay system" evidence="8 9">
    <location>
        <position position="515"/>
    </location>
</feature>
<feature type="signal peptide" evidence="10">
    <location>
        <begin position="1"/>
        <end position="25"/>
    </location>
</feature>
<dbReference type="EMBL" id="SDMP01000005">
    <property type="protein sequence ID" value="RYR56656.1"/>
    <property type="molecule type" value="Genomic_DNA"/>
</dbReference>
<dbReference type="PANTHER" id="PTHR10795">
    <property type="entry name" value="PROPROTEIN CONVERTASE SUBTILISIN/KEXIN"/>
    <property type="match status" value="1"/>
</dbReference>
<evidence type="ECO:0000256" key="8">
    <source>
        <dbReference type="PIRSR" id="PIRSR615500-1"/>
    </source>
</evidence>
<dbReference type="InterPro" id="IPR034197">
    <property type="entry name" value="Peptidases_S8_3"/>
</dbReference>
<feature type="chain" id="PRO_5019473779" description="Cucumisin" evidence="10">
    <location>
        <begin position="26"/>
        <end position="724"/>
    </location>
</feature>
<dbReference type="Gene3D" id="3.40.50.200">
    <property type="entry name" value="Peptidase S8/S53 domain"/>
    <property type="match status" value="1"/>
</dbReference>
<dbReference type="STRING" id="3818.A0A445D0D1"/>
<dbReference type="Gene3D" id="2.60.40.2310">
    <property type="match status" value="1"/>
</dbReference>
<reference evidence="14 15" key="1">
    <citation type="submission" date="2019-01" db="EMBL/GenBank/DDBJ databases">
        <title>Sequencing of cultivated peanut Arachis hypogaea provides insights into genome evolution and oil improvement.</title>
        <authorList>
            <person name="Chen X."/>
        </authorList>
    </citation>
    <scope>NUCLEOTIDE SEQUENCE [LARGE SCALE GENOMIC DNA]</scope>
    <source>
        <strain evidence="15">cv. Fuhuasheng</strain>
        <tissue evidence="14">Leaves</tissue>
    </source>
</reference>
<comment type="similarity">
    <text evidence="2 9">Belongs to the peptidase S8 family.</text>
</comment>
<dbReference type="Gene3D" id="3.50.30.30">
    <property type="match status" value="1"/>
</dbReference>
<evidence type="ECO:0000256" key="5">
    <source>
        <dbReference type="ARBA" id="ARBA00022729"/>
    </source>
</evidence>
<dbReference type="Pfam" id="PF00082">
    <property type="entry name" value="Peptidase_S8"/>
    <property type="match status" value="1"/>
</dbReference>
<keyword evidence="7 9" id="KW-0720">Serine protease</keyword>
<evidence type="ECO:0000259" key="12">
    <source>
        <dbReference type="Pfam" id="PF05922"/>
    </source>
</evidence>
<dbReference type="GO" id="GO:0006508">
    <property type="term" value="P:proteolysis"/>
    <property type="evidence" value="ECO:0007669"/>
    <property type="project" value="UniProtKB-KW"/>
</dbReference>
<dbReference type="GO" id="GO:0009609">
    <property type="term" value="P:response to symbiotic bacterium"/>
    <property type="evidence" value="ECO:0007669"/>
    <property type="project" value="UniProtKB-ARBA"/>
</dbReference>
<feature type="active site" description="Charge relay system" evidence="8 9">
    <location>
        <position position="197"/>
    </location>
</feature>
<evidence type="ECO:0000313" key="14">
    <source>
        <dbReference type="EMBL" id="RYR56656.1"/>
    </source>
</evidence>
<dbReference type="PRINTS" id="PR00723">
    <property type="entry name" value="SUBTILISIN"/>
</dbReference>
<dbReference type="Proteomes" id="UP000289738">
    <property type="component" value="Chromosome A05"/>
</dbReference>
<dbReference type="InterPro" id="IPR041469">
    <property type="entry name" value="Subtilisin-like_FN3"/>
</dbReference>
<keyword evidence="3" id="KW-0964">Secreted</keyword>
<keyword evidence="6 9" id="KW-0378">Hydrolase</keyword>
<evidence type="ECO:0000256" key="9">
    <source>
        <dbReference type="PROSITE-ProRule" id="PRU01240"/>
    </source>
</evidence>
<dbReference type="Pfam" id="PF17766">
    <property type="entry name" value="fn3_6"/>
    <property type="match status" value="1"/>
</dbReference>
<dbReference type="InterPro" id="IPR045051">
    <property type="entry name" value="SBT"/>
</dbReference>
<evidence type="ECO:0000256" key="4">
    <source>
        <dbReference type="ARBA" id="ARBA00022670"/>
    </source>
</evidence>
<proteinExistence type="inferred from homology"/>
<evidence type="ECO:0000256" key="7">
    <source>
        <dbReference type="ARBA" id="ARBA00022825"/>
    </source>
</evidence>
<dbReference type="PROSITE" id="PS00138">
    <property type="entry name" value="SUBTILASE_SER"/>
    <property type="match status" value="1"/>
</dbReference>
<accession>A0A445D0D1</accession>
<dbReference type="InterPro" id="IPR036852">
    <property type="entry name" value="Peptidase_S8/S53_dom_sf"/>
</dbReference>
<dbReference type="InterPro" id="IPR023828">
    <property type="entry name" value="Peptidase_S8_Ser-AS"/>
</dbReference>
<dbReference type="CDD" id="cd04852">
    <property type="entry name" value="Peptidases_S8_3"/>
    <property type="match status" value="1"/>
</dbReference>
<dbReference type="PROSITE" id="PS00137">
    <property type="entry name" value="SUBTILASE_HIS"/>
    <property type="match status" value="1"/>
</dbReference>
<dbReference type="SMR" id="A0A445D0D1"/>
<dbReference type="Gene3D" id="3.30.70.80">
    <property type="entry name" value="Peptidase S8 propeptide/proteinase inhibitor I9"/>
    <property type="match status" value="1"/>
</dbReference>
<comment type="subcellular location">
    <subcellularLocation>
        <location evidence="1">Secreted</location>
    </subcellularLocation>
</comment>
<evidence type="ECO:0000313" key="15">
    <source>
        <dbReference type="Proteomes" id="UP000289738"/>
    </source>
</evidence>
<feature type="domain" description="Peptidase S8/S53" evidence="11">
    <location>
        <begin position="129"/>
        <end position="565"/>
    </location>
</feature>
<dbReference type="GO" id="GO:0005576">
    <property type="term" value="C:extracellular region"/>
    <property type="evidence" value="ECO:0007669"/>
    <property type="project" value="UniProtKB-SubCell"/>
</dbReference>
<evidence type="ECO:0000256" key="1">
    <source>
        <dbReference type="ARBA" id="ARBA00004613"/>
    </source>
</evidence>
<organism evidence="14 15">
    <name type="scientific">Arachis hypogaea</name>
    <name type="common">Peanut</name>
    <dbReference type="NCBI Taxonomy" id="3818"/>
    <lineage>
        <taxon>Eukaryota</taxon>
        <taxon>Viridiplantae</taxon>
        <taxon>Streptophyta</taxon>
        <taxon>Embryophyta</taxon>
        <taxon>Tracheophyta</taxon>
        <taxon>Spermatophyta</taxon>
        <taxon>Magnoliopsida</taxon>
        <taxon>eudicotyledons</taxon>
        <taxon>Gunneridae</taxon>
        <taxon>Pentapetalae</taxon>
        <taxon>rosids</taxon>
        <taxon>fabids</taxon>
        <taxon>Fabales</taxon>
        <taxon>Fabaceae</taxon>
        <taxon>Papilionoideae</taxon>
        <taxon>50 kb inversion clade</taxon>
        <taxon>dalbergioids sensu lato</taxon>
        <taxon>Dalbergieae</taxon>
        <taxon>Pterocarpus clade</taxon>
        <taxon>Arachis</taxon>
    </lineage>
</organism>
<dbReference type="CDD" id="cd02120">
    <property type="entry name" value="PA_subtilisin_like"/>
    <property type="match status" value="1"/>
</dbReference>
<keyword evidence="15" id="KW-1185">Reference proteome</keyword>
<dbReference type="AlphaFoldDB" id="A0A445D0D1"/>
<comment type="caution">
    <text evidence="14">The sequence shown here is derived from an EMBL/GenBank/DDBJ whole genome shotgun (WGS) entry which is preliminary data.</text>
</comment>
<dbReference type="InterPro" id="IPR000209">
    <property type="entry name" value="Peptidase_S8/S53_dom"/>
</dbReference>
<evidence type="ECO:0000256" key="10">
    <source>
        <dbReference type="SAM" id="SignalP"/>
    </source>
</evidence>
<dbReference type="Gramene" id="arahy.Tifrunner.gnm2.ann2.Ah05g405100.1">
    <property type="protein sequence ID" value="arahy.Tifrunner.gnm2.ann2.Ah05g405100.1-CDS-1"/>
    <property type="gene ID" value="arahy.Tifrunner.gnm2.ann2.Ah05g405100"/>
</dbReference>
<evidence type="ECO:0000256" key="2">
    <source>
        <dbReference type="ARBA" id="ARBA00011073"/>
    </source>
</evidence>
<dbReference type="GO" id="GO:0009610">
    <property type="term" value="P:response to symbiotic fungus"/>
    <property type="evidence" value="ECO:0007669"/>
    <property type="project" value="UniProtKB-ARBA"/>
</dbReference>
<dbReference type="GO" id="GO:0004252">
    <property type="term" value="F:serine-type endopeptidase activity"/>
    <property type="evidence" value="ECO:0007669"/>
    <property type="project" value="UniProtKB-UniRule"/>
</dbReference>
<evidence type="ECO:0000256" key="3">
    <source>
        <dbReference type="ARBA" id="ARBA00022525"/>
    </source>
</evidence>
<dbReference type="InterPro" id="IPR010259">
    <property type="entry name" value="S8pro/Inhibitor_I9"/>
</dbReference>
<keyword evidence="5 10" id="KW-0732">Signal</keyword>